<organism evidence="2 3">
    <name type="scientific">Alkaliphilus metalliredigens (strain QYMF)</name>
    <dbReference type="NCBI Taxonomy" id="293826"/>
    <lineage>
        <taxon>Bacteria</taxon>
        <taxon>Bacillati</taxon>
        <taxon>Bacillota</taxon>
        <taxon>Clostridia</taxon>
        <taxon>Peptostreptococcales</taxon>
        <taxon>Natronincolaceae</taxon>
        <taxon>Alkaliphilus</taxon>
    </lineage>
</organism>
<protein>
    <submittedName>
        <fullName evidence="2">Uncharacterized protein</fullName>
    </submittedName>
</protein>
<proteinExistence type="predicted"/>
<keyword evidence="1" id="KW-1133">Transmembrane helix</keyword>
<feature type="transmembrane region" description="Helical" evidence="1">
    <location>
        <begin position="6"/>
        <end position="23"/>
    </location>
</feature>
<dbReference type="KEGG" id="amt:Amet_1811"/>
<keyword evidence="1" id="KW-0472">Membrane</keyword>
<name>A6TP63_ALKMQ</name>
<accession>A6TP63</accession>
<dbReference type="Proteomes" id="UP000001572">
    <property type="component" value="Chromosome"/>
</dbReference>
<keyword evidence="3" id="KW-1185">Reference proteome</keyword>
<dbReference type="RefSeq" id="WP_012063016.1">
    <property type="nucleotide sequence ID" value="NC_009633.1"/>
</dbReference>
<keyword evidence="1" id="KW-0812">Transmembrane</keyword>
<reference evidence="3" key="1">
    <citation type="journal article" date="2016" name="Genome Announc.">
        <title>Complete genome sequence of Alkaliphilus metalliredigens strain QYMF, an alkaliphilic and metal-reducing bacterium isolated from borax-contaminated leachate ponds.</title>
        <authorList>
            <person name="Hwang C."/>
            <person name="Copeland A."/>
            <person name="Lucas S."/>
            <person name="Lapidus A."/>
            <person name="Barry K."/>
            <person name="Detter J.C."/>
            <person name="Glavina Del Rio T."/>
            <person name="Hammon N."/>
            <person name="Israni S."/>
            <person name="Dalin E."/>
            <person name="Tice H."/>
            <person name="Pitluck S."/>
            <person name="Chertkov O."/>
            <person name="Brettin T."/>
            <person name="Bruce D."/>
            <person name="Han C."/>
            <person name="Schmutz J."/>
            <person name="Larimer F."/>
            <person name="Land M.L."/>
            <person name="Hauser L."/>
            <person name="Kyrpides N."/>
            <person name="Mikhailova N."/>
            <person name="Ye Q."/>
            <person name="Zhou J."/>
            <person name="Richardson P."/>
            <person name="Fields M.W."/>
        </authorList>
    </citation>
    <scope>NUCLEOTIDE SEQUENCE [LARGE SCALE GENOMIC DNA]</scope>
    <source>
        <strain evidence="3">QYMF</strain>
    </source>
</reference>
<sequence length="74" mass="8560">MDEFWFVISMVGVVLMGGSAMLLRSMNGQYFGYSIFKLKEPYKNIVKITYPRVFFCFLLGLIMIIVGSVFFIEL</sequence>
<evidence type="ECO:0000313" key="3">
    <source>
        <dbReference type="Proteomes" id="UP000001572"/>
    </source>
</evidence>
<gene>
    <name evidence="2" type="ordered locus">Amet_1811</name>
</gene>
<feature type="transmembrane region" description="Helical" evidence="1">
    <location>
        <begin position="53"/>
        <end position="72"/>
    </location>
</feature>
<evidence type="ECO:0000256" key="1">
    <source>
        <dbReference type="SAM" id="Phobius"/>
    </source>
</evidence>
<dbReference type="EMBL" id="CP000724">
    <property type="protein sequence ID" value="ABR47981.1"/>
    <property type="molecule type" value="Genomic_DNA"/>
</dbReference>
<dbReference type="AlphaFoldDB" id="A6TP63"/>
<evidence type="ECO:0000313" key="2">
    <source>
        <dbReference type="EMBL" id="ABR47981.1"/>
    </source>
</evidence>
<dbReference type="HOGENOM" id="CLU_2679524_0_0_9"/>